<evidence type="ECO:0000313" key="3">
    <source>
        <dbReference type="Proteomes" id="UP001566132"/>
    </source>
</evidence>
<dbReference type="EMBL" id="JBDJPC010000006">
    <property type="protein sequence ID" value="KAL1497198.1"/>
    <property type="molecule type" value="Genomic_DNA"/>
</dbReference>
<evidence type="ECO:0000313" key="2">
    <source>
        <dbReference type="EMBL" id="KAL1497198.1"/>
    </source>
</evidence>
<dbReference type="AlphaFoldDB" id="A0ABD1EL24"/>
<accession>A0ABD1EL24</accession>
<dbReference type="Proteomes" id="UP001566132">
    <property type="component" value="Unassembled WGS sequence"/>
</dbReference>
<feature type="compositionally biased region" description="Low complexity" evidence="1">
    <location>
        <begin position="14"/>
        <end position="32"/>
    </location>
</feature>
<feature type="region of interest" description="Disordered" evidence="1">
    <location>
        <begin position="1"/>
        <end position="32"/>
    </location>
</feature>
<reference evidence="2 3" key="1">
    <citation type="submission" date="2024-05" db="EMBL/GenBank/DDBJ databases">
        <title>Genetic variation in Jamaican populations of the coffee berry borer (Hypothenemus hampei).</title>
        <authorList>
            <person name="Errbii M."/>
            <person name="Myrie A."/>
        </authorList>
    </citation>
    <scope>NUCLEOTIDE SEQUENCE [LARGE SCALE GENOMIC DNA]</scope>
    <source>
        <strain evidence="2">JA-Hopewell-2020-01-JO</strain>
        <tissue evidence="2">Whole body</tissue>
    </source>
</reference>
<organism evidence="2 3">
    <name type="scientific">Hypothenemus hampei</name>
    <name type="common">Coffee berry borer</name>
    <dbReference type="NCBI Taxonomy" id="57062"/>
    <lineage>
        <taxon>Eukaryota</taxon>
        <taxon>Metazoa</taxon>
        <taxon>Ecdysozoa</taxon>
        <taxon>Arthropoda</taxon>
        <taxon>Hexapoda</taxon>
        <taxon>Insecta</taxon>
        <taxon>Pterygota</taxon>
        <taxon>Neoptera</taxon>
        <taxon>Endopterygota</taxon>
        <taxon>Coleoptera</taxon>
        <taxon>Polyphaga</taxon>
        <taxon>Cucujiformia</taxon>
        <taxon>Curculionidae</taxon>
        <taxon>Scolytinae</taxon>
        <taxon>Hypothenemus</taxon>
    </lineage>
</organism>
<sequence>MISSHDETQPETPPTSAATSPSLPSSPLPSSTISVEGSLDGIVKEHIKKRKRITIAEQLLKDAISHYSDLRKTGANPDYDHIQKKGTFPIHVSVEKYTIPFENEVYRFLRKNYICIWLPLDWVQIVTIGRDIYLKFKYLNFFGNSFCIIRGRQRNLIPADTEDALHEGACATCMSLDGDTRVARTMQVRDCIDSENLV</sequence>
<comment type="caution">
    <text evidence="2">The sequence shown here is derived from an EMBL/GenBank/DDBJ whole genome shotgun (WGS) entry which is preliminary data.</text>
</comment>
<keyword evidence="3" id="KW-1185">Reference proteome</keyword>
<protein>
    <submittedName>
        <fullName evidence="2">Uncharacterized protein</fullName>
    </submittedName>
</protein>
<gene>
    <name evidence="2" type="ORF">ABEB36_008195</name>
</gene>
<evidence type="ECO:0000256" key="1">
    <source>
        <dbReference type="SAM" id="MobiDB-lite"/>
    </source>
</evidence>
<name>A0ABD1EL24_HYPHA</name>
<proteinExistence type="predicted"/>